<dbReference type="Proteomes" id="UP000471293">
    <property type="component" value="Unassembled WGS sequence"/>
</dbReference>
<evidence type="ECO:0000313" key="1">
    <source>
        <dbReference type="EMBL" id="NEA19494.1"/>
    </source>
</evidence>
<reference evidence="1 2" key="1">
    <citation type="submission" date="2020-01" db="EMBL/GenBank/DDBJ databases">
        <title>Insect and environment-associated Actinomycetes.</title>
        <authorList>
            <person name="Currrie C."/>
            <person name="Chevrette M."/>
            <person name="Carlson C."/>
            <person name="Stubbendieck R."/>
            <person name="Wendt-Pienkowski E."/>
        </authorList>
    </citation>
    <scope>NUCLEOTIDE SEQUENCE [LARGE SCALE GENOMIC DNA]</scope>
    <source>
        <strain evidence="1 2">SID11342</strain>
    </source>
</reference>
<evidence type="ECO:0008006" key="3">
    <source>
        <dbReference type="Google" id="ProtNLM"/>
    </source>
</evidence>
<dbReference type="SUPFAM" id="SSF53335">
    <property type="entry name" value="S-adenosyl-L-methionine-dependent methyltransferases"/>
    <property type="match status" value="1"/>
</dbReference>
<dbReference type="EMBL" id="JAAGLQ010000618">
    <property type="protein sequence ID" value="NEA19494.1"/>
    <property type="molecule type" value="Genomic_DNA"/>
</dbReference>
<protein>
    <recommendedName>
        <fullName evidence="3">Nodulation protein S (NodS)</fullName>
    </recommendedName>
</protein>
<name>A0A6N9U6N3_STRHA</name>
<dbReference type="AlphaFoldDB" id="A0A6N9U6N3"/>
<evidence type="ECO:0000313" key="2">
    <source>
        <dbReference type="Proteomes" id="UP000471293"/>
    </source>
</evidence>
<dbReference type="Gene3D" id="3.40.50.150">
    <property type="entry name" value="Vaccinia Virus protein VP39"/>
    <property type="match status" value="1"/>
</dbReference>
<sequence>MIDIVVVLRAEDAVLDFLSVLTPPTAPPATTEPAHREVHVLLADSGEHLALPPDLPLSGRLALLAPRVREADESAASPGPEALATALARVAEGRPLCVWTHSPADNRRSRGRLGHDVAEALDAGETAEGTTVRHAVGYSPFLQFVSELDHPLSRELVAVKLDFVNRHARHLLDSESPQHMLYTGRVPAAERYFTAGPDERRRLFALLASLDEEAASVPDPWEFATSPYETERLDATTAWIARTCDPDTGPLIEVGACEGALTDRLAGKGYRVEATEPNPVFRARLTAGPGAGDAVHVHPDGLEPLAGTRRLPGEAYLLIEMLYYGQDLDLLTALPTGLLFVALEPEVLDASLRPWLTASPDWEQIDEVVLVRPALETVCGGRAHLRKRGSTGVLLRRRPTLDQRPAFS</sequence>
<comment type="caution">
    <text evidence="1">The sequence shown here is derived from an EMBL/GenBank/DDBJ whole genome shotgun (WGS) entry which is preliminary data.</text>
</comment>
<proteinExistence type="predicted"/>
<gene>
    <name evidence="1" type="ORF">G3I29_29290</name>
</gene>
<dbReference type="InterPro" id="IPR029063">
    <property type="entry name" value="SAM-dependent_MTases_sf"/>
</dbReference>
<accession>A0A6N9U6N3</accession>
<organism evidence="1 2">
    <name type="scientific">Streptomyces halstedii</name>
    <dbReference type="NCBI Taxonomy" id="1944"/>
    <lineage>
        <taxon>Bacteria</taxon>
        <taxon>Bacillati</taxon>
        <taxon>Actinomycetota</taxon>
        <taxon>Actinomycetes</taxon>
        <taxon>Kitasatosporales</taxon>
        <taxon>Streptomycetaceae</taxon>
        <taxon>Streptomyces</taxon>
    </lineage>
</organism>
<dbReference type="RefSeq" id="WP_164348912.1">
    <property type="nucleotide sequence ID" value="NZ_JAAGLQ010000618.1"/>
</dbReference>